<organism evidence="2 3">
    <name type="scientific">Limosa lapponica baueri</name>
    <dbReference type="NCBI Taxonomy" id="1758121"/>
    <lineage>
        <taxon>Eukaryota</taxon>
        <taxon>Metazoa</taxon>
        <taxon>Chordata</taxon>
        <taxon>Craniata</taxon>
        <taxon>Vertebrata</taxon>
        <taxon>Euteleostomi</taxon>
        <taxon>Archelosauria</taxon>
        <taxon>Archosauria</taxon>
        <taxon>Dinosauria</taxon>
        <taxon>Saurischia</taxon>
        <taxon>Theropoda</taxon>
        <taxon>Coelurosauria</taxon>
        <taxon>Aves</taxon>
        <taxon>Neognathae</taxon>
        <taxon>Neoaves</taxon>
        <taxon>Charadriiformes</taxon>
        <taxon>Scolopacidae</taxon>
        <taxon>Limosa</taxon>
    </lineage>
</organism>
<dbReference type="AlphaFoldDB" id="A0A2I0UAN2"/>
<evidence type="ECO:0000313" key="3">
    <source>
        <dbReference type="Proteomes" id="UP000233556"/>
    </source>
</evidence>
<gene>
    <name evidence="2" type="ORF">llap_6588</name>
</gene>
<reference evidence="3" key="2">
    <citation type="submission" date="2017-12" db="EMBL/GenBank/DDBJ databases">
        <title>Genome sequence of the Bar-tailed Godwit (Limosa lapponica baueri).</title>
        <authorList>
            <person name="Lima N.C.B."/>
            <person name="Parody-Merino A.M."/>
            <person name="Battley P.F."/>
            <person name="Fidler A.E."/>
            <person name="Prosdocimi F."/>
        </authorList>
    </citation>
    <scope>NUCLEOTIDE SEQUENCE [LARGE SCALE GENOMIC DNA]</scope>
</reference>
<sequence>MNGRTDGEASGSHSHAGEKEEAQSPDAAPGSHKSQQLPATSLRWPQDGCSFTGGVDGSQTIGNETEQPGKILGCGDLGHQWSLASSKEQNQPSENYIK</sequence>
<proteinExistence type="predicted"/>
<feature type="compositionally biased region" description="Polar residues" evidence="1">
    <location>
        <begin position="57"/>
        <end position="66"/>
    </location>
</feature>
<dbReference type="EMBL" id="KZ505931">
    <property type="protein sequence ID" value="PKU43119.1"/>
    <property type="molecule type" value="Genomic_DNA"/>
</dbReference>
<dbReference type="Proteomes" id="UP000233556">
    <property type="component" value="Unassembled WGS sequence"/>
</dbReference>
<evidence type="ECO:0000256" key="1">
    <source>
        <dbReference type="SAM" id="MobiDB-lite"/>
    </source>
</evidence>
<protein>
    <submittedName>
        <fullName evidence="2">Uncharacterized protein</fullName>
    </submittedName>
</protein>
<name>A0A2I0UAN2_LIMLA</name>
<evidence type="ECO:0000313" key="2">
    <source>
        <dbReference type="EMBL" id="PKU43119.1"/>
    </source>
</evidence>
<feature type="region of interest" description="Disordered" evidence="1">
    <location>
        <begin position="1"/>
        <end position="74"/>
    </location>
</feature>
<reference evidence="3" key="1">
    <citation type="submission" date="2017-11" db="EMBL/GenBank/DDBJ databases">
        <authorList>
            <person name="Lima N.C."/>
            <person name="Parody-Merino A.M."/>
            <person name="Battley P.F."/>
            <person name="Fidler A.E."/>
            <person name="Prosdocimi F."/>
        </authorList>
    </citation>
    <scope>NUCLEOTIDE SEQUENCE [LARGE SCALE GENOMIC DNA]</scope>
</reference>
<accession>A0A2I0UAN2</accession>
<keyword evidence="3" id="KW-1185">Reference proteome</keyword>